<feature type="domain" description="Mce/MlaD" evidence="9">
    <location>
        <begin position="55"/>
        <end position="144"/>
    </location>
</feature>
<name>A0A9D1WDI9_9GAMM</name>
<evidence type="ECO:0000313" key="11">
    <source>
        <dbReference type="Proteomes" id="UP000886829"/>
    </source>
</evidence>
<protein>
    <submittedName>
        <fullName evidence="10">MCE family protein</fullName>
    </submittedName>
</protein>
<evidence type="ECO:0000256" key="3">
    <source>
        <dbReference type="ARBA" id="ARBA00022519"/>
    </source>
</evidence>
<evidence type="ECO:0000256" key="1">
    <source>
        <dbReference type="ARBA" id="ARBA00004533"/>
    </source>
</evidence>
<accession>A0A9D1WDI9</accession>
<dbReference type="Proteomes" id="UP000886829">
    <property type="component" value="Unassembled WGS sequence"/>
</dbReference>
<feature type="transmembrane region" description="Helical" evidence="8">
    <location>
        <begin position="29"/>
        <end position="48"/>
    </location>
</feature>
<comment type="caution">
    <text evidence="10">The sequence shown here is derived from an EMBL/GenBank/DDBJ whole genome shotgun (WGS) entry which is preliminary data.</text>
</comment>
<dbReference type="PANTHER" id="PTHR30462">
    <property type="entry name" value="INTERMEMBRANE TRANSPORT PROTEIN PQIB-RELATED"/>
    <property type="match status" value="1"/>
</dbReference>
<evidence type="ECO:0000256" key="4">
    <source>
        <dbReference type="ARBA" id="ARBA00022692"/>
    </source>
</evidence>
<keyword evidence="4 8" id="KW-0812">Transmembrane</keyword>
<dbReference type="AlphaFoldDB" id="A0A9D1WDI9"/>
<keyword evidence="6 8" id="KW-0472">Membrane</keyword>
<evidence type="ECO:0000256" key="8">
    <source>
        <dbReference type="SAM" id="Phobius"/>
    </source>
</evidence>
<dbReference type="PANTHER" id="PTHR30462:SF2">
    <property type="entry name" value="INTERMEMBRANE TRANSPORT PROTEIN PQIB"/>
    <property type="match status" value="1"/>
</dbReference>
<keyword evidence="2" id="KW-1003">Cell membrane</keyword>
<reference evidence="10" key="1">
    <citation type="journal article" date="2021" name="PeerJ">
        <title>Extensive microbial diversity within the chicken gut microbiome revealed by metagenomics and culture.</title>
        <authorList>
            <person name="Gilroy R."/>
            <person name="Ravi A."/>
            <person name="Getino M."/>
            <person name="Pursley I."/>
            <person name="Horton D.L."/>
            <person name="Alikhan N.F."/>
            <person name="Baker D."/>
            <person name="Gharbi K."/>
            <person name="Hall N."/>
            <person name="Watson M."/>
            <person name="Adriaenssens E.M."/>
            <person name="Foster-Nyarko E."/>
            <person name="Jarju S."/>
            <person name="Secka A."/>
            <person name="Antonio M."/>
            <person name="Oren A."/>
            <person name="Chaudhuri R.R."/>
            <person name="La Ragione R."/>
            <person name="Hildebrand F."/>
            <person name="Pallen M.J."/>
        </authorList>
    </citation>
    <scope>NUCLEOTIDE SEQUENCE</scope>
    <source>
        <strain evidence="10">USASDec5-558</strain>
    </source>
</reference>
<reference evidence="10" key="2">
    <citation type="submission" date="2021-04" db="EMBL/GenBank/DDBJ databases">
        <authorList>
            <person name="Gilroy R."/>
        </authorList>
    </citation>
    <scope>NUCLEOTIDE SEQUENCE</scope>
    <source>
        <strain evidence="10">USASDec5-558</strain>
    </source>
</reference>
<feature type="domain" description="Mce/MlaD" evidence="9">
    <location>
        <begin position="171"/>
        <end position="235"/>
    </location>
</feature>
<evidence type="ECO:0000256" key="6">
    <source>
        <dbReference type="ARBA" id="ARBA00023136"/>
    </source>
</evidence>
<dbReference type="EMBL" id="DXEV01000139">
    <property type="protein sequence ID" value="HIX57209.1"/>
    <property type="molecule type" value="Genomic_DNA"/>
</dbReference>
<evidence type="ECO:0000313" key="10">
    <source>
        <dbReference type="EMBL" id="HIX57209.1"/>
    </source>
</evidence>
<comment type="subcellular location">
    <subcellularLocation>
        <location evidence="1">Cell inner membrane</location>
    </subcellularLocation>
</comment>
<gene>
    <name evidence="10" type="ORF">H9850_07035</name>
</gene>
<dbReference type="InterPro" id="IPR051800">
    <property type="entry name" value="PqiA-PqiB_transport"/>
</dbReference>
<dbReference type="GO" id="GO:0005886">
    <property type="term" value="C:plasma membrane"/>
    <property type="evidence" value="ECO:0007669"/>
    <property type="project" value="UniProtKB-SubCell"/>
</dbReference>
<evidence type="ECO:0000256" key="2">
    <source>
        <dbReference type="ARBA" id="ARBA00022475"/>
    </source>
</evidence>
<keyword evidence="5 8" id="KW-1133">Transmembrane helix</keyword>
<dbReference type="InterPro" id="IPR003399">
    <property type="entry name" value="Mce/MlaD"/>
</dbReference>
<evidence type="ECO:0000256" key="5">
    <source>
        <dbReference type="ARBA" id="ARBA00022989"/>
    </source>
</evidence>
<dbReference type="Pfam" id="PF02470">
    <property type="entry name" value="MlaD"/>
    <property type="match status" value="2"/>
</dbReference>
<evidence type="ECO:0000256" key="7">
    <source>
        <dbReference type="SAM" id="MobiDB-lite"/>
    </source>
</evidence>
<sequence>MASAKPIVKNAVAQEEPENSAVERKAGRFSLIWVVPLLALLLTGILIWNNTLNNGPEIKITTVSADGIEEGKTLVKTRSVTVGVVTDVVLAPDYRNTILTVQMDKNTEDFLRKDTKFWVVKPRIENAGISGLDTLLSGSYIQLSIGSSDEFATEFTALNEPPVRLNDEEGVMISLYTDESRKLGTGDIVSFRGFAVGAITETKLDVDTQQVHYQVFIREPYSRLVKPNTKFWISSGVDFSLDAAGLSLRTESLDNMVMGGLSFDNFVPEGEEQVEPVKDNTIFRLYDRREDARLAALEGALLYVVMLEDSIYGIAPGSSVIYRGVKVGEVVKAPWFHERSEVFTSRGLPVMIAITTGSHNKAEIASILNDLLQSEHLCAQIGSTNLVMSNNQINLVNDPKQKCSLGERMDEFASLAVTTEQDGFVDYRGYHVIPLIPTQSLSSQIDLFMAKLNDLDLAGVSDDLRASMQAFAGAMEAFTQSNNTVQSTQVISKLADAFENFNKSVRGYGPGTPVYESINNNLKNIEQILKDLSPTMTEMGQSPSSLIFGSPKDPIPMSPRTAQ</sequence>
<keyword evidence="3" id="KW-0997">Cell inner membrane</keyword>
<feature type="region of interest" description="Disordered" evidence="7">
    <location>
        <begin position="540"/>
        <end position="563"/>
    </location>
</feature>
<organism evidence="10 11">
    <name type="scientific">Candidatus Anaerobiospirillum pullistercoris</name>
    <dbReference type="NCBI Taxonomy" id="2838452"/>
    <lineage>
        <taxon>Bacteria</taxon>
        <taxon>Pseudomonadati</taxon>
        <taxon>Pseudomonadota</taxon>
        <taxon>Gammaproteobacteria</taxon>
        <taxon>Aeromonadales</taxon>
        <taxon>Succinivibrionaceae</taxon>
        <taxon>Anaerobiospirillum</taxon>
    </lineage>
</organism>
<proteinExistence type="predicted"/>
<evidence type="ECO:0000259" key="9">
    <source>
        <dbReference type="Pfam" id="PF02470"/>
    </source>
</evidence>